<keyword evidence="9" id="KW-1185">Reference proteome</keyword>
<dbReference type="InterPro" id="IPR013849">
    <property type="entry name" value="DNA_helicase_Holl-junc_RuvA_I"/>
</dbReference>
<protein>
    <recommendedName>
        <fullName evidence="6">Holliday junction branch migration complex subunit RuvA</fullName>
    </recommendedName>
</protein>
<evidence type="ECO:0000256" key="2">
    <source>
        <dbReference type="ARBA" id="ARBA00022763"/>
    </source>
</evidence>
<dbReference type="Pfam" id="PF07499">
    <property type="entry name" value="RuvA_C"/>
    <property type="match status" value="1"/>
</dbReference>
<evidence type="ECO:0000256" key="3">
    <source>
        <dbReference type="ARBA" id="ARBA00023125"/>
    </source>
</evidence>
<dbReference type="GO" id="GO:0009378">
    <property type="term" value="F:four-way junction helicase activity"/>
    <property type="evidence" value="ECO:0007669"/>
    <property type="project" value="InterPro"/>
</dbReference>
<dbReference type="GeneID" id="93486591"/>
<dbReference type="HAMAP" id="MF_00031">
    <property type="entry name" value="DNA_HJ_migration_RuvA"/>
    <property type="match status" value="1"/>
</dbReference>
<dbReference type="SUPFAM" id="SSF47781">
    <property type="entry name" value="RuvA domain 2-like"/>
    <property type="match status" value="1"/>
</dbReference>
<dbReference type="InterPro" id="IPR010994">
    <property type="entry name" value="RuvA_2-like"/>
</dbReference>
<dbReference type="InterPro" id="IPR000085">
    <property type="entry name" value="RuvA"/>
</dbReference>
<dbReference type="GO" id="GO:0000400">
    <property type="term" value="F:four-way junction DNA binding"/>
    <property type="evidence" value="ECO:0007669"/>
    <property type="project" value="UniProtKB-UniRule"/>
</dbReference>
<evidence type="ECO:0000256" key="6">
    <source>
        <dbReference type="HAMAP-Rule" id="MF_00031"/>
    </source>
</evidence>
<dbReference type="GO" id="GO:0016787">
    <property type="term" value="F:hydrolase activity"/>
    <property type="evidence" value="ECO:0007669"/>
    <property type="project" value="UniProtKB-KW"/>
</dbReference>
<dbReference type="GO" id="GO:0006281">
    <property type="term" value="P:DNA repair"/>
    <property type="evidence" value="ECO:0007669"/>
    <property type="project" value="UniProtKB-UniRule"/>
</dbReference>
<accession>A0A841R367</accession>
<dbReference type="EMBL" id="JACHHI010000007">
    <property type="protein sequence ID" value="MBB6478266.1"/>
    <property type="molecule type" value="Genomic_DNA"/>
</dbReference>
<dbReference type="InterPro" id="IPR011114">
    <property type="entry name" value="RuvA_C"/>
</dbReference>
<dbReference type="SUPFAM" id="SSF50249">
    <property type="entry name" value="Nucleic acid-binding proteins"/>
    <property type="match status" value="1"/>
</dbReference>
<feature type="domain" description="Helix-hairpin-helix DNA-binding motif class 1" evidence="7">
    <location>
        <begin position="107"/>
        <end position="126"/>
    </location>
</feature>
<dbReference type="Pfam" id="PF01330">
    <property type="entry name" value="RuvA_N"/>
    <property type="match status" value="1"/>
</dbReference>
<keyword evidence="8" id="KW-0067">ATP-binding</keyword>
<dbReference type="CDD" id="cd14332">
    <property type="entry name" value="UBA_RuvA_C"/>
    <property type="match status" value="1"/>
</dbReference>
<dbReference type="SUPFAM" id="SSF46929">
    <property type="entry name" value="DNA helicase RuvA subunit, C-terminal domain"/>
    <property type="match status" value="1"/>
</dbReference>
<keyword evidence="1 6" id="KW-0963">Cytoplasm</keyword>
<evidence type="ECO:0000313" key="8">
    <source>
        <dbReference type="EMBL" id="MBB6478266.1"/>
    </source>
</evidence>
<evidence type="ECO:0000256" key="1">
    <source>
        <dbReference type="ARBA" id="ARBA00022490"/>
    </source>
</evidence>
<dbReference type="Pfam" id="PF14520">
    <property type="entry name" value="HHH_5"/>
    <property type="match status" value="1"/>
</dbReference>
<comment type="function">
    <text evidence="6">The RuvA-RuvB-RuvC complex processes Holliday junction (HJ) DNA during genetic recombination and DNA repair, while the RuvA-RuvB complex plays an important role in the rescue of blocked DNA replication forks via replication fork reversal (RFR). RuvA specifically binds to HJ cruciform DNA, conferring on it an open structure. The RuvB hexamer acts as an ATP-dependent pump, pulling dsDNA into and through the RuvAB complex. HJ branch migration allows RuvC to scan DNA until it finds its consensus sequence, where it cleaves and resolves the cruciform DNA.</text>
</comment>
<dbReference type="Proteomes" id="UP000591941">
    <property type="component" value="Unassembled WGS sequence"/>
</dbReference>
<keyword evidence="5 6" id="KW-0234">DNA repair</keyword>
<gene>
    <name evidence="6" type="primary">ruvA</name>
    <name evidence="8" type="ORF">HNR45_001337</name>
</gene>
<sequence length="202" mass="21675">MIGYLHGKITRLELDWCLLDVGGIGYRLRLPASTREAVGLGETVTLYTYLQVREDALSLYGFASEAEYDLFTLLITVSGVGPKVAIGIVSAIAPEAFFEAIRIRNKAVLMKLPGIGKKSAERLVLELKDKVPAASGASVDWPEDVATAQSATGPVAETVQALVGLGYTEQEVRGAAEKLAAQYPQTDRLLRAVLAQLGKERG</sequence>
<comment type="subcellular location">
    <subcellularLocation>
        <location evidence="6">Cytoplasm</location>
    </subcellularLocation>
</comment>
<dbReference type="GO" id="GO:0005737">
    <property type="term" value="C:cytoplasm"/>
    <property type="evidence" value="ECO:0007669"/>
    <property type="project" value="UniProtKB-SubCell"/>
</dbReference>
<dbReference type="GO" id="GO:0048476">
    <property type="term" value="C:Holliday junction resolvase complex"/>
    <property type="evidence" value="ECO:0007669"/>
    <property type="project" value="UniProtKB-UniRule"/>
</dbReference>
<dbReference type="Gene3D" id="1.10.8.10">
    <property type="entry name" value="DNA helicase RuvA subunit, C-terminal domain"/>
    <property type="match status" value="1"/>
</dbReference>
<dbReference type="InterPro" id="IPR003583">
    <property type="entry name" value="Hlx-hairpin-Hlx_DNA-bd_motif"/>
</dbReference>
<feature type="region of interest" description="Domain III" evidence="6">
    <location>
        <begin position="156"/>
        <end position="202"/>
    </location>
</feature>
<comment type="domain">
    <text evidence="6">Has three domains with a flexible linker between the domains II and III and assumes an 'L' shape. Domain III is highly mobile and contacts RuvB.</text>
</comment>
<proteinExistence type="inferred from homology"/>
<comment type="caution">
    <text evidence="8">The sequence shown here is derived from an EMBL/GenBank/DDBJ whole genome shotgun (WGS) entry which is preliminary data.</text>
</comment>
<keyword evidence="8" id="KW-0547">Nucleotide-binding</keyword>
<dbReference type="GO" id="GO:0006310">
    <property type="term" value="P:DNA recombination"/>
    <property type="evidence" value="ECO:0007669"/>
    <property type="project" value="UniProtKB-UniRule"/>
</dbReference>
<keyword evidence="2 6" id="KW-0227">DNA damage</keyword>
<keyword evidence="8" id="KW-0378">Hydrolase</keyword>
<keyword evidence="4 6" id="KW-0233">DNA recombination</keyword>
<dbReference type="InterPro" id="IPR036267">
    <property type="entry name" value="RuvA_C_sf"/>
</dbReference>
<dbReference type="OrthoDB" id="5293449at2"/>
<comment type="similarity">
    <text evidence="6">Belongs to the RuvA family.</text>
</comment>
<keyword evidence="3 6" id="KW-0238">DNA-binding</keyword>
<feature type="domain" description="Helix-hairpin-helix DNA-binding motif class 1" evidence="7">
    <location>
        <begin position="72"/>
        <end position="91"/>
    </location>
</feature>
<evidence type="ECO:0000256" key="5">
    <source>
        <dbReference type="ARBA" id="ARBA00023204"/>
    </source>
</evidence>
<dbReference type="GO" id="GO:0005524">
    <property type="term" value="F:ATP binding"/>
    <property type="evidence" value="ECO:0007669"/>
    <property type="project" value="InterPro"/>
</dbReference>
<dbReference type="InterPro" id="IPR012340">
    <property type="entry name" value="NA-bd_OB-fold"/>
</dbReference>
<dbReference type="NCBIfam" id="TIGR00084">
    <property type="entry name" value="ruvA"/>
    <property type="match status" value="1"/>
</dbReference>
<evidence type="ECO:0000313" key="9">
    <source>
        <dbReference type="Proteomes" id="UP000591941"/>
    </source>
</evidence>
<dbReference type="GO" id="GO:0009379">
    <property type="term" value="C:Holliday junction helicase complex"/>
    <property type="evidence" value="ECO:0007669"/>
    <property type="project" value="InterPro"/>
</dbReference>
<evidence type="ECO:0000256" key="4">
    <source>
        <dbReference type="ARBA" id="ARBA00023172"/>
    </source>
</evidence>
<dbReference type="SMART" id="SM00278">
    <property type="entry name" value="HhH1"/>
    <property type="match status" value="2"/>
</dbReference>
<dbReference type="RefSeq" id="WP_034440841.1">
    <property type="nucleotide sequence ID" value="NZ_CABWNB010000005.1"/>
</dbReference>
<dbReference type="Gene3D" id="2.40.50.140">
    <property type="entry name" value="Nucleic acid-binding proteins"/>
    <property type="match status" value="1"/>
</dbReference>
<comment type="subunit">
    <text evidence="6">Homotetramer. Forms an RuvA(8)-RuvB(12)-Holliday junction (HJ) complex. HJ DNA is sandwiched between 2 RuvA tetramers; dsDNA enters through RuvA and exits via RuvB. An RuvB hexamer assembles on each DNA strand where it exits the tetramer. Each RuvB hexamer is contacted by two RuvA subunits (via domain III) on 2 adjacent RuvB subunits; this complex drives branch migration. In the full resolvosome a probable DNA-RuvA(4)-RuvB(12)-RuvC(2) complex forms which resolves the HJ.</text>
</comment>
<keyword evidence="8" id="KW-0347">Helicase</keyword>
<dbReference type="AlphaFoldDB" id="A0A841R367"/>
<dbReference type="Gene3D" id="1.10.150.20">
    <property type="entry name" value="5' to 3' exonuclease, C-terminal subdomain"/>
    <property type="match status" value="1"/>
</dbReference>
<name>A0A841R367_9FIRM</name>
<organism evidence="8 9">
    <name type="scientific">Negativicoccus succinicivorans</name>
    <dbReference type="NCBI Taxonomy" id="620903"/>
    <lineage>
        <taxon>Bacteria</taxon>
        <taxon>Bacillati</taxon>
        <taxon>Bacillota</taxon>
        <taxon>Negativicutes</taxon>
        <taxon>Veillonellales</taxon>
        <taxon>Veillonellaceae</taxon>
        <taxon>Negativicoccus</taxon>
    </lineage>
</organism>
<comment type="caution">
    <text evidence="6">Lacks conserved residue(s) required for the propagation of feature annotation.</text>
</comment>
<reference evidence="8 9" key="1">
    <citation type="submission" date="2020-08" db="EMBL/GenBank/DDBJ databases">
        <title>Genomic Encyclopedia of Type Strains, Phase IV (KMG-IV): sequencing the most valuable type-strain genomes for metagenomic binning, comparative biology and taxonomic classification.</title>
        <authorList>
            <person name="Goeker M."/>
        </authorList>
    </citation>
    <scope>NUCLEOTIDE SEQUENCE [LARGE SCALE GENOMIC DNA]</scope>
    <source>
        <strain evidence="8 9">DSM 21255</strain>
    </source>
</reference>
<evidence type="ECO:0000259" key="7">
    <source>
        <dbReference type="SMART" id="SM00278"/>
    </source>
</evidence>